<evidence type="ECO:0000256" key="11">
    <source>
        <dbReference type="ARBA" id="ARBA00038053"/>
    </source>
</evidence>
<keyword evidence="4 16" id="KW-0812">Transmembrane</keyword>
<keyword evidence="7 16" id="KW-1133">Transmembrane helix</keyword>
<dbReference type="GO" id="GO:0005886">
    <property type="term" value="C:plasma membrane"/>
    <property type="evidence" value="ECO:0007669"/>
    <property type="project" value="TreeGrafter"/>
</dbReference>
<keyword evidence="3" id="KW-0808">Transferase</keyword>
<feature type="transmembrane region" description="Helical" evidence="16">
    <location>
        <begin position="102"/>
        <end position="124"/>
    </location>
</feature>
<evidence type="ECO:0000256" key="9">
    <source>
        <dbReference type="ARBA" id="ARBA00032370"/>
    </source>
</evidence>
<evidence type="ECO:0000256" key="3">
    <source>
        <dbReference type="ARBA" id="ARBA00022679"/>
    </source>
</evidence>
<keyword evidence="5" id="KW-0133">Cell shape</keyword>
<feature type="transmembrane region" description="Helical" evidence="16">
    <location>
        <begin position="136"/>
        <end position="155"/>
    </location>
</feature>
<dbReference type="GO" id="GO:0032153">
    <property type="term" value="C:cell division site"/>
    <property type="evidence" value="ECO:0007669"/>
    <property type="project" value="TreeGrafter"/>
</dbReference>
<dbReference type="Pfam" id="PF01098">
    <property type="entry name" value="FTSW_RODA_SPOVE"/>
    <property type="match status" value="1"/>
</dbReference>
<evidence type="ECO:0000256" key="14">
    <source>
        <dbReference type="ARBA" id="ARBA00044770"/>
    </source>
</evidence>
<evidence type="ECO:0000313" key="18">
    <source>
        <dbReference type="Proteomes" id="UP000177407"/>
    </source>
</evidence>
<keyword evidence="8 16" id="KW-0472">Membrane</keyword>
<protein>
    <recommendedName>
        <fullName evidence="12">Probable peptidoglycan glycosyltransferase FtsW</fullName>
        <ecNumber evidence="14">2.4.99.28</ecNumber>
    </recommendedName>
    <alternativeName>
        <fullName evidence="13">Cell division protein FtsW</fullName>
    </alternativeName>
    <alternativeName>
        <fullName evidence="10">Cell wall polymerase</fullName>
    </alternativeName>
    <alternativeName>
        <fullName evidence="9">Peptidoglycan polymerase</fullName>
    </alternativeName>
</protein>
<dbReference type="InterPro" id="IPR001182">
    <property type="entry name" value="FtsW/RodA"/>
</dbReference>
<organism evidence="17 18">
    <name type="scientific">Candidatus Falkowbacteria bacterium RIFOXYA2_FULL_38_12</name>
    <dbReference type="NCBI Taxonomy" id="1797993"/>
    <lineage>
        <taxon>Bacteria</taxon>
        <taxon>Candidatus Falkowiibacteriota</taxon>
    </lineage>
</organism>
<evidence type="ECO:0000256" key="16">
    <source>
        <dbReference type="SAM" id="Phobius"/>
    </source>
</evidence>
<feature type="transmembrane region" description="Helical" evidence="16">
    <location>
        <begin position="12"/>
        <end position="34"/>
    </location>
</feature>
<evidence type="ECO:0000256" key="6">
    <source>
        <dbReference type="ARBA" id="ARBA00022984"/>
    </source>
</evidence>
<dbReference type="EC" id="2.4.99.28" evidence="14"/>
<evidence type="ECO:0000256" key="1">
    <source>
        <dbReference type="ARBA" id="ARBA00004141"/>
    </source>
</evidence>
<evidence type="ECO:0000256" key="4">
    <source>
        <dbReference type="ARBA" id="ARBA00022692"/>
    </source>
</evidence>
<feature type="transmembrane region" description="Helical" evidence="16">
    <location>
        <begin position="339"/>
        <end position="361"/>
    </location>
</feature>
<feature type="transmembrane region" description="Helical" evidence="16">
    <location>
        <begin position="273"/>
        <end position="293"/>
    </location>
</feature>
<evidence type="ECO:0000256" key="10">
    <source>
        <dbReference type="ARBA" id="ARBA00033270"/>
    </source>
</evidence>
<dbReference type="PANTHER" id="PTHR30474:SF2">
    <property type="entry name" value="PEPTIDOGLYCAN GLYCOSYLTRANSFERASE FTSW-RELATED"/>
    <property type="match status" value="1"/>
</dbReference>
<dbReference type="PROSITE" id="PS00428">
    <property type="entry name" value="FTSW_RODA_SPOVE"/>
    <property type="match status" value="1"/>
</dbReference>
<gene>
    <name evidence="17" type="ORF">A2257_01545</name>
</gene>
<comment type="subcellular location">
    <subcellularLocation>
        <location evidence="1">Membrane</location>
        <topology evidence="1">Multi-pass membrane protein</topology>
    </subcellularLocation>
</comment>
<evidence type="ECO:0000256" key="13">
    <source>
        <dbReference type="ARBA" id="ARBA00041418"/>
    </source>
</evidence>
<evidence type="ECO:0000256" key="7">
    <source>
        <dbReference type="ARBA" id="ARBA00022989"/>
    </source>
</evidence>
<keyword evidence="6" id="KW-0573">Peptidoglycan synthesis</keyword>
<sequence length="364" mass="40700">MSIGFFPSFKRFDWILAGAVTLLLVLSSVILYSISLSKAVPDFLNFKKQLIFIVVGLAVFLFFSAVDYKWLKSYNLVFYIAVVLLLVSVLIFGQVIRGTRGWFNFSFFNFQPVELAKLVLIIFLSKYFSRGAHEIFRFKHILISGIFSAILVGLVLLQPDFGSAIILFFLWFGLLSLIGPRKSHFILLLIMMTLALVVAWFFLFEDYQKARIGSFLDPNSDPLGRGYNISQAQIAVGSGMFWGRGIGFGPQSQLKFVPENQTDFIFAVLAEELGFLGSFLILFLWGVIIWRIVRIAKRSRDDFSLFFSVGVGIVFLIQIFINIGMTVGVAPVTGISLPFLSYGGSSLVANLAMVGILESIATRS</sequence>
<evidence type="ECO:0000256" key="8">
    <source>
        <dbReference type="ARBA" id="ARBA00023136"/>
    </source>
</evidence>
<comment type="similarity">
    <text evidence="11">Belongs to the SEDS family. FtsW subfamily.</text>
</comment>
<proteinExistence type="inferred from homology"/>
<dbReference type="GO" id="GO:0015648">
    <property type="term" value="F:lipid-linked peptidoglycan transporter activity"/>
    <property type="evidence" value="ECO:0007669"/>
    <property type="project" value="TreeGrafter"/>
</dbReference>
<feature type="transmembrane region" description="Helical" evidence="16">
    <location>
        <begin position="161"/>
        <end position="178"/>
    </location>
</feature>
<dbReference type="GO" id="GO:0051301">
    <property type="term" value="P:cell division"/>
    <property type="evidence" value="ECO:0007669"/>
    <property type="project" value="InterPro"/>
</dbReference>
<feature type="transmembrane region" description="Helical" evidence="16">
    <location>
        <begin position="305"/>
        <end position="327"/>
    </location>
</feature>
<keyword evidence="2" id="KW-0328">Glycosyltransferase</keyword>
<evidence type="ECO:0000256" key="12">
    <source>
        <dbReference type="ARBA" id="ARBA00041185"/>
    </source>
</evidence>
<comment type="caution">
    <text evidence="17">The sequence shown here is derived from an EMBL/GenBank/DDBJ whole genome shotgun (WGS) entry which is preliminary data.</text>
</comment>
<dbReference type="InterPro" id="IPR011923">
    <property type="entry name" value="RodA/MrdB"/>
</dbReference>
<dbReference type="EMBL" id="MFGA01000016">
    <property type="protein sequence ID" value="OGF21079.1"/>
    <property type="molecule type" value="Genomic_DNA"/>
</dbReference>
<dbReference type="GO" id="GO:0009252">
    <property type="term" value="P:peptidoglycan biosynthetic process"/>
    <property type="evidence" value="ECO:0007669"/>
    <property type="project" value="UniProtKB-KW"/>
</dbReference>
<dbReference type="InterPro" id="IPR018365">
    <property type="entry name" value="Cell_cycle_FtsW-rel_CS"/>
</dbReference>
<accession>A0A1F5S334</accession>
<evidence type="ECO:0000313" key="17">
    <source>
        <dbReference type="EMBL" id="OGF21079.1"/>
    </source>
</evidence>
<dbReference type="Proteomes" id="UP000177407">
    <property type="component" value="Unassembled WGS sequence"/>
</dbReference>
<feature type="transmembrane region" description="Helical" evidence="16">
    <location>
        <begin position="46"/>
        <end position="64"/>
    </location>
</feature>
<dbReference type="GO" id="GO:0008360">
    <property type="term" value="P:regulation of cell shape"/>
    <property type="evidence" value="ECO:0007669"/>
    <property type="project" value="UniProtKB-KW"/>
</dbReference>
<comment type="catalytic activity">
    <reaction evidence="15">
        <text>[GlcNAc-(1-&gt;4)-Mur2Ac(oyl-L-Ala-gamma-D-Glu-L-Lys-D-Ala-D-Ala)](n)-di-trans,octa-cis-undecaprenyl diphosphate + beta-D-GlcNAc-(1-&gt;4)-Mur2Ac(oyl-L-Ala-gamma-D-Glu-L-Lys-D-Ala-D-Ala)-di-trans,octa-cis-undecaprenyl diphosphate = [GlcNAc-(1-&gt;4)-Mur2Ac(oyl-L-Ala-gamma-D-Glu-L-Lys-D-Ala-D-Ala)](n+1)-di-trans,octa-cis-undecaprenyl diphosphate + di-trans,octa-cis-undecaprenyl diphosphate + H(+)</text>
        <dbReference type="Rhea" id="RHEA:23708"/>
        <dbReference type="Rhea" id="RHEA-COMP:9602"/>
        <dbReference type="Rhea" id="RHEA-COMP:9603"/>
        <dbReference type="ChEBI" id="CHEBI:15378"/>
        <dbReference type="ChEBI" id="CHEBI:58405"/>
        <dbReference type="ChEBI" id="CHEBI:60033"/>
        <dbReference type="ChEBI" id="CHEBI:78435"/>
        <dbReference type="EC" id="2.4.99.28"/>
    </reaction>
</comment>
<reference evidence="17 18" key="1">
    <citation type="journal article" date="2016" name="Nat. Commun.">
        <title>Thousands of microbial genomes shed light on interconnected biogeochemical processes in an aquifer system.</title>
        <authorList>
            <person name="Anantharaman K."/>
            <person name="Brown C.T."/>
            <person name="Hug L.A."/>
            <person name="Sharon I."/>
            <person name="Castelle C.J."/>
            <person name="Probst A.J."/>
            <person name="Thomas B.C."/>
            <person name="Singh A."/>
            <person name="Wilkins M.J."/>
            <person name="Karaoz U."/>
            <person name="Brodie E.L."/>
            <person name="Williams K.H."/>
            <person name="Hubbard S.S."/>
            <person name="Banfield J.F."/>
        </authorList>
    </citation>
    <scope>NUCLEOTIDE SEQUENCE [LARGE SCALE GENOMIC DNA]</scope>
</reference>
<evidence type="ECO:0000256" key="15">
    <source>
        <dbReference type="ARBA" id="ARBA00049902"/>
    </source>
</evidence>
<evidence type="ECO:0000256" key="5">
    <source>
        <dbReference type="ARBA" id="ARBA00022960"/>
    </source>
</evidence>
<feature type="transmembrane region" description="Helical" evidence="16">
    <location>
        <begin position="76"/>
        <end position="96"/>
    </location>
</feature>
<dbReference type="NCBIfam" id="TIGR02210">
    <property type="entry name" value="rodA_shape"/>
    <property type="match status" value="1"/>
</dbReference>
<evidence type="ECO:0000256" key="2">
    <source>
        <dbReference type="ARBA" id="ARBA00022676"/>
    </source>
</evidence>
<feature type="transmembrane region" description="Helical" evidence="16">
    <location>
        <begin position="185"/>
        <end position="204"/>
    </location>
</feature>
<name>A0A1F5S334_9BACT</name>
<dbReference type="PANTHER" id="PTHR30474">
    <property type="entry name" value="CELL CYCLE PROTEIN"/>
    <property type="match status" value="1"/>
</dbReference>
<dbReference type="AlphaFoldDB" id="A0A1F5S334"/>
<dbReference type="GO" id="GO:0008955">
    <property type="term" value="F:peptidoglycan glycosyltransferase activity"/>
    <property type="evidence" value="ECO:0007669"/>
    <property type="project" value="UniProtKB-EC"/>
</dbReference>